<dbReference type="GO" id="GO:0006694">
    <property type="term" value="P:steroid biosynthetic process"/>
    <property type="evidence" value="ECO:0007669"/>
    <property type="project" value="InterPro"/>
</dbReference>
<dbReference type="STRING" id="196109.A0A136IZP6"/>
<evidence type="ECO:0000256" key="1">
    <source>
        <dbReference type="ARBA" id="ARBA00009219"/>
    </source>
</evidence>
<dbReference type="PANTHER" id="PTHR43245:SF51">
    <property type="entry name" value="SHORT CHAIN DEHYDROGENASE_REDUCTASE FAMILY 42E, MEMBER 2"/>
    <property type="match status" value="1"/>
</dbReference>
<accession>A0A136IZP6</accession>
<keyword evidence="5" id="KW-1185">Reference proteome</keyword>
<dbReference type="AlphaFoldDB" id="A0A136IZP6"/>
<evidence type="ECO:0000313" key="5">
    <source>
        <dbReference type="Proteomes" id="UP000070501"/>
    </source>
</evidence>
<dbReference type="Pfam" id="PF01073">
    <property type="entry name" value="3Beta_HSD"/>
    <property type="match status" value="1"/>
</dbReference>
<organism evidence="4 5">
    <name type="scientific">Microdochium bolleyi</name>
    <dbReference type="NCBI Taxonomy" id="196109"/>
    <lineage>
        <taxon>Eukaryota</taxon>
        <taxon>Fungi</taxon>
        <taxon>Dikarya</taxon>
        <taxon>Ascomycota</taxon>
        <taxon>Pezizomycotina</taxon>
        <taxon>Sordariomycetes</taxon>
        <taxon>Xylariomycetidae</taxon>
        <taxon>Xylariales</taxon>
        <taxon>Microdochiaceae</taxon>
        <taxon>Microdochium</taxon>
    </lineage>
</organism>
<dbReference type="SUPFAM" id="SSF51735">
    <property type="entry name" value="NAD(P)-binding Rossmann-fold domains"/>
    <property type="match status" value="1"/>
</dbReference>
<dbReference type="InterPro" id="IPR036291">
    <property type="entry name" value="NAD(P)-bd_dom_sf"/>
</dbReference>
<dbReference type="InterPro" id="IPR050177">
    <property type="entry name" value="Lipid_A_modif_metabolic_enz"/>
</dbReference>
<sequence>MTGLLQIVALPLAALALASVLYLWRNNTLLLRTPDAARKLAGPRWTPELLRDTCARLERAPLDLCDPGKLPPRLERRYIVTGGSGLVGGYIVLQLLARGTPPEAIRILDIRRPERSDLLAGSSKSGASLVGFVQTDITSPVSVEAAFSQPWADDRVASLPLTVFHTAAVILASERSEREYWFPEAVNVTGTRHLLAAARKHGASIFSYTSSASISIKPVQPLVAPWATEPRNFFQLQDVRDFDEPLRDRTGYFANYPASKAVAERLVCDENEDSFRTGSIRPANGVYGLPADNMVGGNLAKDVVETWVPHMVQNFVHGANVAVAHLHHEAVLAKTAPESRRYSGRPYIATDPNPPIMNCDLYLAMQTLLCRPWRTRILPPVVPLLLAHGVELWTDLPHKYPILKRIMPPITGEMRHLKPGIFSITTHLVAVDEDTRRPVLEGGLGYKGVVTSLDGIVNQILEWNREVAARGVDQKITYTTSLSFGERLQKTGLSVVEAVAQPLSTKTK</sequence>
<name>A0A136IZP6_9PEZI</name>
<feature type="domain" description="3-beta hydroxysteroid dehydrogenase/isomerase" evidence="3">
    <location>
        <begin position="79"/>
        <end position="356"/>
    </location>
</feature>
<dbReference type="InterPro" id="IPR002225">
    <property type="entry name" value="3Beta_OHSteriod_DH/Estase"/>
</dbReference>
<dbReference type="EMBL" id="KQ964253">
    <property type="protein sequence ID" value="KXJ90269.1"/>
    <property type="molecule type" value="Genomic_DNA"/>
</dbReference>
<protein>
    <recommendedName>
        <fullName evidence="3">3-beta hydroxysteroid dehydrogenase/isomerase domain-containing protein</fullName>
    </recommendedName>
</protein>
<keyword evidence="2" id="KW-0560">Oxidoreductase</keyword>
<reference evidence="5" key="1">
    <citation type="submission" date="2016-02" db="EMBL/GenBank/DDBJ databases">
        <title>Draft genome sequence of Microdochium bolleyi, a fungal endophyte of beachgrass.</title>
        <authorList>
            <consortium name="DOE Joint Genome Institute"/>
            <person name="David A.S."/>
            <person name="May G."/>
            <person name="Haridas S."/>
            <person name="Lim J."/>
            <person name="Wang M."/>
            <person name="Labutti K."/>
            <person name="Lipzen A."/>
            <person name="Barry K."/>
            <person name="Grigoriev I.V."/>
        </authorList>
    </citation>
    <scope>NUCLEOTIDE SEQUENCE [LARGE SCALE GENOMIC DNA]</scope>
    <source>
        <strain evidence="5">J235TASD1</strain>
    </source>
</reference>
<comment type="similarity">
    <text evidence="1">Belongs to the 3-beta-HSD family.</text>
</comment>
<dbReference type="PANTHER" id="PTHR43245">
    <property type="entry name" value="BIFUNCTIONAL POLYMYXIN RESISTANCE PROTEIN ARNA"/>
    <property type="match status" value="1"/>
</dbReference>
<evidence type="ECO:0000313" key="4">
    <source>
        <dbReference type="EMBL" id="KXJ90269.1"/>
    </source>
</evidence>
<dbReference type="OrthoDB" id="10058185at2759"/>
<evidence type="ECO:0000259" key="3">
    <source>
        <dbReference type="Pfam" id="PF01073"/>
    </source>
</evidence>
<evidence type="ECO:0000256" key="2">
    <source>
        <dbReference type="ARBA" id="ARBA00023002"/>
    </source>
</evidence>
<dbReference type="GO" id="GO:0016616">
    <property type="term" value="F:oxidoreductase activity, acting on the CH-OH group of donors, NAD or NADP as acceptor"/>
    <property type="evidence" value="ECO:0007669"/>
    <property type="project" value="InterPro"/>
</dbReference>
<dbReference type="InParanoid" id="A0A136IZP6"/>
<dbReference type="Gene3D" id="3.40.50.720">
    <property type="entry name" value="NAD(P)-binding Rossmann-like Domain"/>
    <property type="match status" value="1"/>
</dbReference>
<proteinExistence type="inferred from homology"/>
<gene>
    <name evidence="4" type="ORF">Micbo1qcDRAFT_164804</name>
</gene>
<dbReference type="Proteomes" id="UP000070501">
    <property type="component" value="Unassembled WGS sequence"/>
</dbReference>